<reference evidence="3" key="1">
    <citation type="submission" date="2020-08" db="EMBL/GenBank/DDBJ databases">
        <title>Ramlibacter sp. GTP1 16S ribosomal RNA gene genome sequencing and assembly.</title>
        <authorList>
            <person name="Kang M."/>
        </authorList>
    </citation>
    <scope>NUCLEOTIDE SEQUENCE</scope>
    <source>
        <strain evidence="3">GTP1</strain>
    </source>
</reference>
<dbReference type="InterPro" id="IPR029045">
    <property type="entry name" value="ClpP/crotonase-like_dom_sf"/>
</dbReference>
<dbReference type="RefSeq" id="WP_187082253.1">
    <property type="nucleotide sequence ID" value="NZ_JACORU010000005.1"/>
</dbReference>
<name>A0A923MAI8_9BURK</name>
<dbReference type="Pfam" id="PF00378">
    <property type="entry name" value="ECH_1"/>
    <property type="match status" value="1"/>
</dbReference>
<dbReference type="SUPFAM" id="SSF52096">
    <property type="entry name" value="ClpP/crotonase"/>
    <property type="match status" value="1"/>
</dbReference>
<proteinExistence type="inferred from homology"/>
<dbReference type="GO" id="GO:0003824">
    <property type="term" value="F:catalytic activity"/>
    <property type="evidence" value="ECO:0007669"/>
    <property type="project" value="InterPro"/>
</dbReference>
<evidence type="ECO:0000313" key="3">
    <source>
        <dbReference type="EMBL" id="MBC5765779.1"/>
    </source>
</evidence>
<dbReference type="PROSITE" id="PS00166">
    <property type="entry name" value="ENOYL_COA_HYDRATASE"/>
    <property type="match status" value="1"/>
</dbReference>
<evidence type="ECO:0000256" key="1">
    <source>
        <dbReference type="ARBA" id="ARBA00005254"/>
    </source>
</evidence>
<protein>
    <submittedName>
        <fullName evidence="3">Enoyl-CoA hydratase/isomerase family protein</fullName>
    </submittedName>
</protein>
<dbReference type="GO" id="GO:0006635">
    <property type="term" value="P:fatty acid beta-oxidation"/>
    <property type="evidence" value="ECO:0007669"/>
    <property type="project" value="TreeGrafter"/>
</dbReference>
<comment type="caution">
    <text evidence="3">The sequence shown here is derived from an EMBL/GenBank/DDBJ whole genome shotgun (WGS) entry which is preliminary data.</text>
</comment>
<dbReference type="InterPro" id="IPR018376">
    <property type="entry name" value="Enoyl-CoA_hyd/isom_CS"/>
</dbReference>
<accession>A0A923MAI8</accession>
<dbReference type="PANTHER" id="PTHR11941">
    <property type="entry name" value="ENOYL-COA HYDRATASE-RELATED"/>
    <property type="match status" value="1"/>
</dbReference>
<gene>
    <name evidence="3" type="ORF">H8R02_15025</name>
</gene>
<evidence type="ECO:0000256" key="2">
    <source>
        <dbReference type="RuleBase" id="RU003707"/>
    </source>
</evidence>
<dbReference type="CDD" id="cd06558">
    <property type="entry name" value="crotonase-like"/>
    <property type="match status" value="1"/>
</dbReference>
<sequence>MSVRLEVIGHTGVITLDSPATRNAFTPELREQLAAAIEAVKTDDEVRAVVITGSAGAFSAGGDVKGMALAPIDPPVGRARMHATQKWMRELITLEKPVIAAVDGPAYGAGFSIALAADIVVATPRARFCMVFLRIGLIPDCGAFYLLPRVVGAQRARELMLSAREVQAQEAKELGIVMELHEHDDLLPRAMAIAASFAHASPIAVSIVKRSTANTGELDAVLDAEANAQALLFSTPAHKDAVKRFIEKQPLAFHWPTYKEKDDE</sequence>
<dbReference type="Proteomes" id="UP000596827">
    <property type="component" value="Unassembled WGS sequence"/>
</dbReference>
<dbReference type="InterPro" id="IPR001753">
    <property type="entry name" value="Enoyl-CoA_hydra/iso"/>
</dbReference>
<comment type="similarity">
    <text evidence="1 2">Belongs to the enoyl-CoA hydratase/isomerase family.</text>
</comment>
<dbReference type="AlphaFoldDB" id="A0A923MAI8"/>
<organism evidence="3 4">
    <name type="scientific">Ramlibacter albus</name>
    <dbReference type="NCBI Taxonomy" id="2079448"/>
    <lineage>
        <taxon>Bacteria</taxon>
        <taxon>Pseudomonadati</taxon>
        <taxon>Pseudomonadota</taxon>
        <taxon>Betaproteobacteria</taxon>
        <taxon>Burkholderiales</taxon>
        <taxon>Comamonadaceae</taxon>
        <taxon>Ramlibacter</taxon>
    </lineage>
</organism>
<dbReference type="PANTHER" id="PTHR11941:SF133">
    <property type="entry name" value="1,2-EPOXYPHENYLACETYL-COA ISOMERASE"/>
    <property type="match status" value="1"/>
</dbReference>
<evidence type="ECO:0000313" key="4">
    <source>
        <dbReference type="Proteomes" id="UP000596827"/>
    </source>
</evidence>
<dbReference type="Gene3D" id="3.90.226.10">
    <property type="entry name" value="2-enoyl-CoA Hydratase, Chain A, domain 1"/>
    <property type="match status" value="1"/>
</dbReference>
<keyword evidence="4" id="KW-1185">Reference proteome</keyword>
<dbReference type="EMBL" id="JACORU010000005">
    <property type="protein sequence ID" value="MBC5765779.1"/>
    <property type="molecule type" value="Genomic_DNA"/>
</dbReference>